<protein>
    <submittedName>
        <fullName evidence="7">Ribonuclease BN</fullName>
    </submittedName>
</protein>
<name>M5J467_9LACO</name>
<keyword evidence="2" id="KW-1003">Cell membrane</keyword>
<feature type="transmembrane region" description="Helical" evidence="6">
    <location>
        <begin position="245"/>
        <end position="269"/>
    </location>
</feature>
<evidence type="ECO:0000256" key="3">
    <source>
        <dbReference type="ARBA" id="ARBA00022692"/>
    </source>
</evidence>
<accession>M5J467</accession>
<proteinExistence type="predicted"/>
<feature type="transmembrane region" description="Helical" evidence="6">
    <location>
        <begin position="34"/>
        <end position="53"/>
    </location>
</feature>
<gene>
    <name evidence="7" type="ORF">D271_05425</name>
</gene>
<dbReference type="EMBL" id="ANAG01000015">
    <property type="protein sequence ID" value="EKW98813.1"/>
    <property type="molecule type" value="Genomic_DNA"/>
</dbReference>
<dbReference type="STRING" id="1227363.D271_05425"/>
<keyword evidence="3 6" id="KW-0812">Transmembrane</keyword>
<evidence type="ECO:0000256" key="5">
    <source>
        <dbReference type="ARBA" id="ARBA00023136"/>
    </source>
</evidence>
<comment type="subcellular location">
    <subcellularLocation>
        <location evidence="1">Cell membrane</location>
        <topology evidence="1">Multi-pass membrane protein</topology>
    </subcellularLocation>
</comment>
<feature type="transmembrane region" description="Helical" evidence="6">
    <location>
        <begin position="134"/>
        <end position="161"/>
    </location>
</feature>
<evidence type="ECO:0000256" key="2">
    <source>
        <dbReference type="ARBA" id="ARBA00022475"/>
    </source>
</evidence>
<dbReference type="GO" id="GO:0005886">
    <property type="term" value="C:plasma membrane"/>
    <property type="evidence" value="ECO:0007669"/>
    <property type="project" value="UniProtKB-SubCell"/>
</dbReference>
<comment type="caution">
    <text evidence="7">The sequence shown here is derived from an EMBL/GenBank/DDBJ whole genome shotgun (WGS) entry which is preliminary data.</text>
</comment>
<dbReference type="Pfam" id="PF03631">
    <property type="entry name" value="Virul_fac_BrkB"/>
    <property type="match status" value="1"/>
</dbReference>
<dbReference type="PANTHER" id="PTHR30213">
    <property type="entry name" value="INNER MEMBRANE PROTEIN YHJD"/>
    <property type="match status" value="1"/>
</dbReference>
<dbReference type="PATRIC" id="fig|1227363.6.peg.1062"/>
<feature type="transmembrane region" description="Helical" evidence="6">
    <location>
        <begin position="95"/>
        <end position="113"/>
    </location>
</feature>
<dbReference type="PIRSF" id="PIRSF035875">
    <property type="entry name" value="RNase_BN"/>
    <property type="match status" value="1"/>
</dbReference>
<dbReference type="PANTHER" id="PTHR30213:SF0">
    <property type="entry name" value="UPF0761 MEMBRANE PROTEIN YIHY"/>
    <property type="match status" value="1"/>
</dbReference>
<dbReference type="InterPro" id="IPR017039">
    <property type="entry name" value="Virul_fac_BrkB"/>
</dbReference>
<keyword evidence="5 6" id="KW-0472">Membrane</keyword>
<dbReference type="AlphaFoldDB" id="M5J467"/>
<dbReference type="Proteomes" id="UP000011912">
    <property type="component" value="Unassembled WGS sequence"/>
</dbReference>
<evidence type="ECO:0000256" key="4">
    <source>
        <dbReference type="ARBA" id="ARBA00022989"/>
    </source>
</evidence>
<feature type="transmembrane region" description="Helical" evidence="6">
    <location>
        <begin position="213"/>
        <end position="233"/>
    </location>
</feature>
<keyword evidence="4 6" id="KW-1133">Transmembrane helix</keyword>
<evidence type="ECO:0000256" key="6">
    <source>
        <dbReference type="SAM" id="Phobius"/>
    </source>
</evidence>
<reference evidence="7 8" key="1">
    <citation type="journal article" date="2013" name="Genome Announc.">
        <title>Genome Sequence of Lactobacillus saerimneri 30a (Formerly Lactobacillus sp. Strain 30a), a Reference Lactic Acid Bacterium Strain Producing Biogenic Amines.</title>
        <authorList>
            <person name="Romano A."/>
            <person name="Trip H."/>
            <person name="Campbell-Sills H."/>
            <person name="Bouchez O."/>
            <person name="Sherman D."/>
            <person name="Lolkema J.S."/>
            <person name="Lucas P.M."/>
        </authorList>
    </citation>
    <scope>NUCLEOTIDE SEQUENCE [LARGE SCALE GENOMIC DNA]</scope>
    <source>
        <strain evidence="7 8">30a</strain>
    </source>
</reference>
<evidence type="ECO:0000313" key="8">
    <source>
        <dbReference type="Proteomes" id="UP000011912"/>
    </source>
</evidence>
<evidence type="ECO:0000313" key="7">
    <source>
        <dbReference type="EMBL" id="EKW98813.1"/>
    </source>
</evidence>
<organism evidence="7 8">
    <name type="scientific">Ligilactobacillus saerimneri 30a</name>
    <dbReference type="NCBI Taxonomy" id="1227363"/>
    <lineage>
        <taxon>Bacteria</taxon>
        <taxon>Bacillati</taxon>
        <taxon>Bacillota</taxon>
        <taxon>Bacilli</taxon>
        <taxon>Lactobacillales</taxon>
        <taxon>Lactobacillaceae</taxon>
        <taxon>Ligilactobacillus</taxon>
    </lineage>
</organism>
<feature type="transmembrane region" description="Helical" evidence="6">
    <location>
        <begin position="181"/>
        <end position="201"/>
    </location>
</feature>
<sequence length="307" mass="34889">MHKLQLIKQNLHRYFQIMAERIKDADINNYSIVIAYYTLLAIFPLFILLGSGIKVVGINAQTIMTYVRYLIPETVYALIGPFIKDFLQNGSVSLVSITGILTLWAASRGINAVKRALNYSFGIKETQRYLTSRIVSMVLTIAFGIIIFVIFIAFSFGQLILDYIIPRFDLPLDWLETFMRLKTPTAFMGIALVLTALYYIIPNCRVHLRTIIPGSLLATTGWLILSQGFSLYIKYFAKSVMSYGTIGTFIVLMFWLNYSAWIIIFGAVVGASNEYYFYDGITMKTTSIKHIIQQQGQKVVGKHQDDE</sequence>
<dbReference type="NCBIfam" id="TIGR00765">
    <property type="entry name" value="yihY_not_rbn"/>
    <property type="match status" value="1"/>
</dbReference>
<keyword evidence="8" id="KW-1185">Reference proteome</keyword>
<evidence type="ECO:0000256" key="1">
    <source>
        <dbReference type="ARBA" id="ARBA00004651"/>
    </source>
</evidence>